<keyword evidence="1" id="KW-1133">Transmembrane helix</keyword>
<keyword evidence="1" id="KW-0812">Transmembrane</keyword>
<feature type="transmembrane region" description="Helical" evidence="1">
    <location>
        <begin position="12"/>
        <end position="34"/>
    </location>
</feature>
<dbReference type="Pfam" id="PF15562">
    <property type="entry name" value="Imm17"/>
    <property type="match status" value="1"/>
</dbReference>
<reference evidence="2 3" key="1">
    <citation type="journal article" date="2011" name="Stand. Genomic Sci.">
        <title>Non-contiguous finished genome sequence of Bacteroides coprosuis type strain (PC139).</title>
        <authorList>
            <person name="Land M."/>
            <person name="Held B."/>
            <person name="Gronow S."/>
            <person name="Abt B."/>
            <person name="Lucas S."/>
            <person name="Del Rio T.G."/>
            <person name="Nolan M."/>
            <person name="Tice H."/>
            <person name="Cheng J.F."/>
            <person name="Pitluck S."/>
            <person name="Liolios K."/>
            <person name="Pagani I."/>
            <person name="Ivanova N."/>
            <person name="Mavromatis K."/>
            <person name="Mikhailova N."/>
            <person name="Pati A."/>
            <person name="Tapia R."/>
            <person name="Han C."/>
            <person name="Goodwin L."/>
            <person name="Chen A."/>
            <person name="Palaniappan K."/>
            <person name="Hauser L."/>
            <person name="Brambilla E.M."/>
            <person name="Rohde M."/>
            <person name="Goker M."/>
            <person name="Detter J.C."/>
            <person name="Woyke T."/>
            <person name="Bristow J."/>
            <person name="Eisen J.A."/>
            <person name="Markowitz V."/>
            <person name="Hugenholtz P."/>
            <person name="Kyrpides N.C."/>
            <person name="Klenk H.P."/>
            <person name="Lapidus A."/>
        </authorList>
    </citation>
    <scope>NUCLEOTIDE SEQUENCE</scope>
    <source>
        <strain evidence="2 3">DSM 18011</strain>
    </source>
</reference>
<evidence type="ECO:0000256" key="1">
    <source>
        <dbReference type="SAM" id="Phobius"/>
    </source>
</evidence>
<dbReference type="HOGENOM" id="CLU_196775_0_0_10"/>
<dbReference type="OrthoDB" id="1100394at2"/>
<dbReference type="eggNOG" id="ENOG5033DB5">
    <property type="taxonomic scope" value="Bacteria"/>
</dbReference>
<dbReference type="InterPro" id="IPR029087">
    <property type="entry name" value="Imm17"/>
</dbReference>
<evidence type="ECO:0000313" key="2">
    <source>
        <dbReference type="EMBL" id="EGJ70891.1"/>
    </source>
</evidence>
<dbReference type="STRING" id="679937.Bcop_0673"/>
<evidence type="ECO:0000313" key="3">
    <source>
        <dbReference type="Proteomes" id="UP000018439"/>
    </source>
</evidence>
<accession>F3ZSF4</accession>
<feature type="transmembrane region" description="Helical" evidence="1">
    <location>
        <begin position="55"/>
        <end position="75"/>
    </location>
</feature>
<sequence>MQEVPSLIPHYIMQAIFFIAGAVCFLAALADAKWFFTSRNVAYLKKYFNRKGIRIIYAIIGVVLMGLALFFYYNLQQISFEKIR</sequence>
<keyword evidence="1" id="KW-0472">Membrane</keyword>
<keyword evidence="3" id="KW-1185">Reference proteome</keyword>
<gene>
    <name evidence="2" type="ORF">Bcop_0673</name>
</gene>
<dbReference type="AlphaFoldDB" id="F3ZSF4"/>
<dbReference type="EMBL" id="CM001167">
    <property type="protein sequence ID" value="EGJ70891.1"/>
    <property type="molecule type" value="Genomic_DNA"/>
</dbReference>
<organism evidence="2 3">
    <name type="scientific">Bacteroides coprosuis DSM 18011</name>
    <dbReference type="NCBI Taxonomy" id="679937"/>
    <lineage>
        <taxon>Bacteria</taxon>
        <taxon>Pseudomonadati</taxon>
        <taxon>Bacteroidota</taxon>
        <taxon>Bacteroidia</taxon>
        <taxon>Bacteroidales</taxon>
        <taxon>Bacteroidaceae</taxon>
        <taxon>Bacteroides</taxon>
    </lineage>
</organism>
<proteinExistence type="predicted"/>
<evidence type="ECO:0008006" key="4">
    <source>
        <dbReference type="Google" id="ProtNLM"/>
    </source>
</evidence>
<dbReference type="Proteomes" id="UP000018439">
    <property type="component" value="Chromosome"/>
</dbReference>
<name>F3ZSF4_9BACE</name>
<protein>
    <recommendedName>
        <fullName evidence="4">Immunity protein 17</fullName>
    </recommendedName>
</protein>